<organism evidence="1 2">
    <name type="scientific">Tanacetum coccineum</name>
    <dbReference type="NCBI Taxonomy" id="301880"/>
    <lineage>
        <taxon>Eukaryota</taxon>
        <taxon>Viridiplantae</taxon>
        <taxon>Streptophyta</taxon>
        <taxon>Embryophyta</taxon>
        <taxon>Tracheophyta</taxon>
        <taxon>Spermatophyta</taxon>
        <taxon>Magnoliopsida</taxon>
        <taxon>eudicotyledons</taxon>
        <taxon>Gunneridae</taxon>
        <taxon>Pentapetalae</taxon>
        <taxon>asterids</taxon>
        <taxon>campanulids</taxon>
        <taxon>Asterales</taxon>
        <taxon>Asteraceae</taxon>
        <taxon>Asteroideae</taxon>
        <taxon>Anthemideae</taxon>
        <taxon>Anthemidinae</taxon>
        <taxon>Tanacetum</taxon>
    </lineage>
</organism>
<protein>
    <submittedName>
        <fullName evidence="1">Uncharacterized protein</fullName>
    </submittedName>
</protein>
<accession>A0ABQ5HFD4</accession>
<evidence type="ECO:0000313" key="1">
    <source>
        <dbReference type="EMBL" id="GJT86611.1"/>
    </source>
</evidence>
<comment type="caution">
    <text evidence="1">The sequence shown here is derived from an EMBL/GenBank/DDBJ whole genome shotgun (WGS) entry which is preliminary data.</text>
</comment>
<name>A0ABQ5HFD4_9ASTR</name>
<gene>
    <name evidence="1" type="ORF">Tco_1068328</name>
</gene>
<reference evidence="1" key="1">
    <citation type="journal article" date="2022" name="Int. J. Mol. Sci.">
        <title>Draft Genome of Tanacetum Coccineum: Genomic Comparison of Closely Related Tanacetum-Family Plants.</title>
        <authorList>
            <person name="Yamashiro T."/>
            <person name="Shiraishi A."/>
            <person name="Nakayama K."/>
            <person name="Satake H."/>
        </authorList>
    </citation>
    <scope>NUCLEOTIDE SEQUENCE</scope>
</reference>
<reference evidence="1" key="2">
    <citation type="submission" date="2022-01" db="EMBL/GenBank/DDBJ databases">
        <authorList>
            <person name="Yamashiro T."/>
            <person name="Shiraishi A."/>
            <person name="Satake H."/>
            <person name="Nakayama K."/>
        </authorList>
    </citation>
    <scope>NUCLEOTIDE SEQUENCE</scope>
</reference>
<dbReference type="EMBL" id="BQNB010019562">
    <property type="protein sequence ID" value="GJT86611.1"/>
    <property type="molecule type" value="Genomic_DNA"/>
</dbReference>
<keyword evidence="2" id="KW-1185">Reference proteome</keyword>
<evidence type="ECO:0000313" key="2">
    <source>
        <dbReference type="Proteomes" id="UP001151760"/>
    </source>
</evidence>
<dbReference type="Proteomes" id="UP001151760">
    <property type="component" value="Unassembled WGS sequence"/>
</dbReference>
<proteinExistence type="predicted"/>
<sequence>MCPSLVGPNNTSMQIAVHKELGDNLVRAATTASSLEPKHDSGGPKCQETMGDTIAQTRFENVSKLSKDSLLARCNTLRSDEDKLKLNELMELYEDITLVNDDADKEMFDVDALNGEEVFVAWQNENVVEEIVDAAQVSTEEITLAQALADLKSTKPKAKGIAFREIEPEKPLKKKDQLKLDEDIALKLQAKIEVDHELAQRLQVEEQEELSVEEKAKLFQQLLEKKRKHFEGKKLKDLKNKSFDSIQKMFDRAFKRVNTFVDF</sequence>